<evidence type="ECO:0000313" key="2">
    <source>
        <dbReference type="EMBL" id="CAH1416829.1"/>
    </source>
</evidence>
<evidence type="ECO:0000259" key="1">
    <source>
        <dbReference type="SMART" id="SM00579"/>
    </source>
</evidence>
<organism evidence="2 3">
    <name type="scientific">Lactuca virosa</name>
    <dbReference type="NCBI Taxonomy" id="75947"/>
    <lineage>
        <taxon>Eukaryota</taxon>
        <taxon>Viridiplantae</taxon>
        <taxon>Streptophyta</taxon>
        <taxon>Embryophyta</taxon>
        <taxon>Tracheophyta</taxon>
        <taxon>Spermatophyta</taxon>
        <taxon>Magnoliopsida</taxon>
        <taxon>eudicotyledons</taxon>
        <taxon>Gunneridae</taxon>
        <taxon>Pentapetalae</taxon>
        <taxon>asterids</taxon>
        <taxon>campanulids</taxon>
        <taxon>Asterales</taxon>
        <taxon>Asteraceae</taxon>
        <taxon>Cichorioideae</taxon>
        <taxon>Cichorieae</taxon>
        <taxon>Lactucinae</taxon>
        <taxon>Lactuca</taxon>
    </lineage>
</organism>
<dbReference type="EMBL" id="CAKMRJ010000002">
    <property type="protein sequence ID" value="CAH1416829.1"/>
    <property type="molecule type" value="Genomic_DNA"/>
</dbReference>
<dbReference type="SUPFAM" id="SSF52047">
    <property type="entry name" value="RNI-like"/>
    <property type="match status" value="1"/>
</dbReference>
<protein>
    <recommendedName>
        <fullName evidence="1">FBD domain-containing protein</fullName>
    </recommendedName>
</protein>
<sequence>MLQEFLTNCPLLEKFTWIRDDQQIELNESELVELFKCLPSVQVLEISQLYIKRLASGSNSMPHKLPISLPRLRILDLCVCFLELSTVLRVICSSPNLEKIKVKMCWDHNGKCLQQTFNNVPDIQDHSGLNLDHLKEMEITSFCDWGSWMEFVKFVMAKSPVLKKARIELSYHLSVDEELKMLRDLLEMPFPRASPSAKFTIERRKAIKIKF</sequence>
<keyword evidence="3" id="KW-1185">Reference proteome</keyword>
<proteinExistence type="predicted"/>
<dbReference type="SMART" id="SM00579">
    <property type="entry name" value="FBD"/>
    <property type="match status" value="1"/>
</dbReference>
<comment type="caution">
    <text evidence="2">The sequence shown here is derived from an EMBL/GenBank/DDBJ whole genome shotgun (WGS) entry which is preliminary data.</text>
</comment>
<name>A0AAU9LMH2_9ASTR</name>
<dbReference type="InterPro" id="IPR032675">
    <property type="entry name" value="LRR_dom_sf"/>
</dbReference>
<feature type="domain" description="FBD" evidence="1">
    <location>
        <begin position="128"/>
        <end position="202"/>
    </location>
</feature>
<evidence type="ECO:0000313" key="3">
    <source>
        <dbReference type="Proteomes" id="UP001157418"/>
    </source>
</evidence>
<dbReference type="Proteomes" id="UP001157418">
    <property type="component" value="Unassembled WGS sequence"/>
</dbReference>
<dbReference type="Gene3D" id="3.80.10.10">
    <property type="entry name" value="Ribonuclease Inhibitor"/>
    <property type="match status" value="1"/>
</dbReference>
<dbReference type="AlphaFoldDB" id="A0AAU9LMH2"/>
<accession>A0AAU9LMH2</accession>
<gene>
    <name evidence="2" type="ORF">LVIROSA_LOCUS4568</name>
</gene>
<reference evidence="2 3" key="1">
    <citation type="submission" date="2022-01" db="EMBL/GenBank/DDBJ databases">
        <authorList>
            <person name="Xiong W."/>
            <person name="Schranz E."/>
        </authorList>
    </citation>
    <scope>NUCLEOTIDE SEQUENCE [LARGE SCALE GENOMIC DNA]</scope>
</reference>
<dbReference type="Pfam" id="PF08387">
    <property type="entry name" value="FBD"/>
    <property type="match status" value="1"/>
</dbReference>
<dbReference type="InterPro" id="IPR006566">
    <property type="entry name" value="FBD"/>
</dbReference>